<dbReference type="AlphaFoldDB" id="A0A6A6I4G1"/>
<organism evidence="1 2">
    <name type="scientific">Trematosphaeria pertusa</name>
    <dbReference type="NCBI Taxonomy" id="390896"/>
    <lineage>
        <taxon>Eukaryota</taxon>
        <taxon>Fungi</taxon>
        <taxon>Dikarya</taxon>
        <taxon>Ascomycota</taxon>
        <taxon>Pezizomycotina</taxon>
        <taxon>Dothideomycetes</taxon>
        <taxon>Pleosporomycetidae</taxon>
        <taxon>Pleosporales</taxon>
        <taxon>Massarineae</taxon>
        <taxon>Trematosphaeriaceae</taxon>
        <taxon>Trematosphaeria</taxon>
    </lineage>
</organism>
<reference evidence="1" key="1">
    <citation type="journal article" date="2020" name="Stud. Mycol.">
        <title>101 Dothideomycetes genomes: a test case for predicting lifestyles and emergence of pathogens.</title>
        <authorList>
            <person name="Haridas S."/>
            <person name="Albert R."/>
            <person name="Binder M."/>
            <person name="Bloem J."/>
            <person name="Labutti K."/>
            <person name="Salamov A."/>
            <person name="Andreopoulos B."/>
            <person name="Baker S."/>
            <person name="Barry K."/>
            <person name="Bills G."/>
            <person name="Bluhm B."/>
            <person name="Cannon C."/>
            <person name="Castanera R."/>
            <person name="Culley D."/>
            <person name="Daum C."/>
            <person name="Ezra D."/>
            <person name="Gonzalez J."/>
            <person name="Henrissat B."/>
            <person name="Kuo A."/>
            <person name="Liang C."/>
            <person name="Lipzen A."/>
            <person name="Lutzoni F."/>
            <person name="Magnuson J."/>
            <person name="Mondo S."/>
            <person name="Nolan M."/>
            <person name="Ohm R."/>
            <person name="Pangilinan J."/>
            <person name="Park H.-J."/>
            <person name="Ramirez L."/>
            <person name="Alfaro M."/>
            <person name="Sun H."/>
            <person name="Tritt A."/>
            <person name="Yoshinaga Y."/>
            <person name="Zwiers L.-H."/>
            <person name="Turgeon B."/>
            <person name="Goodwin S."/>
            <person name="Spatafora J."/>
            <person name="Crous P."/>
            <person name="Grigoriev I."/>
        </authorList>
    </citation>
    <scope>NUCLEOTIDE SEQUENCE</scope>
    <source>
        <strain evidence="1">CBS 122368</strain>
    </source>
</reference>
<accession>A0A6A6I4G1</accession>
<dbReference type="GeneID" id="54587788"/>
<evidence type="ECO:0000313" key="2">
    <source>
        <dbReference type="Proteomes" id="UP000800094"/>
    </source>
</evidence>
<protein>
    <submittedName>
        <fullName evidence="1">Uncharacterized protein</fullName>
    </submittedName>
</protein>
<dbReference type="EMBL" id="ML987202">
    <property type="protein sequence ID" value="KAF2244908.1"/>
    <property type="molecule type" value="Genomic_DNA"/>
</dbReference>
<dbReference type="Proteomes" id="UP000800094">
    <property type="component" value="Unassembled WGS sequence"/>
</dbReference>
<sequence length="230" mass="24421">MAGIVTTGHCREPLSSISARARGVMRQFHGLHAKRGCCWLLVGSGPLGPRTRGGTVTLALHIMIPEALPVVIVYRLCRHAQPHPIDTLISHLSACWGTASSNSTASTSQTASKCPHEAPAEAVAIPVRRRRRNNSFYPICPNGPLYPAITASLPATIIPQSWPIVHLSGLSSDRLSSTYLLHAAVVSGPRLLQIPVGSVAPSLGQISPQPWLAAAPSAFPKRSHVNDAAR</sequence>
<name>A0A6A6I4G1_9PLEO</name>
<proteinExistence type="predicted"/>
<dbReference type="RefSeq" id="XP_033679912.1">
    <property type="nucleotide sequence ID" value="XM_033834458.1"/>
</dbReference>
<keyword evidence="2" id="KW-1185">Reference proteome</keyword>
<gene>
    <name evidence="1" type="ORF">BU26DRAFT_579667</name>
</gene>
<evidence type="ECO:0000313" key="1">
    <source>
        <dbReference type="EMBL" id="KAF2244908.1"/>
    </source>
</evidence>